<gene>
    <name evidence="1" type="ORF">J2Z31_005532</name>
</gene>
<evidence type="ECO:0000313" key="2">
    <source>
        <dbReference type="Proteomes" id="UP000730739"/>
    </source>
</evidence>
<reference evidence="1 2" key="1">
    <citation type="submission" date="2021-03" db="EMBL/GenBank/DDBJ databases">
        <title>Genomic Encyclopedia of Type Strains, Phase IV (KMG-IV): sequencing the most valuable type-strain genomes for metagenomic binning, comparative biology and taxonomic classification.</title>
        <authorList>
            <person name="Goeker M."/>
        </authorList>
    </citation>
    <scope>NUCLEOTIDE SEQUENCE [LARGE SCALE GENOMIC DNA]</scope>
    <source>
        <strain evidence="1 2">DSM 13372</strain>
    </source>
</reference>
<name>A0ABS4R9D0_9HYPH</name>
<organism evidence="1 2">
    <name type="scientific">Sinorhizobium kostiense</name>
    <dbReference type="NCBI Taxonomy" id="76747"/>
    <lineage>
        <taxon>Bacteria</taxon>
        <taxon>Pseudomonadati</taxon>
        <taxon>Pseudomonadota</taxon>
        <taxon>Alphaproteobacteria</taxon>
        <taxon>Hyphomicrobiales</taxon>
        <taxon>Rhizobiaceae</taxon>
        <taxon>Sinorhizobium/Ensifer group</taxon>
        <taxon>Sinorhizobium</taxon>
    </lineage>
</organism>
<evidence type="ECO:0008006" key="3">
    <source>
        <dbReference type="Google" id="ProtNLM"/>
    </source>
</evidence>
<evidence type="ECO:0000313" key="1">
    <source>
        <dbReference type="EMBL" id="MBP2238991.1"/>
    </source>
</evidence>
<accession>A0ABS4R9D0</accession>
<sequence length="84" mass="9101">MSGLLQIKFCSNAAIGEAGHAFRLIAGQHAPQGLHLLAYGGRDLCHNYRSILNAAHRSIPSMRLKPLRSLAGLEIPNREKGASR</sequence>
<proteinExistence type="predicted"/>
<keyword evidence="2" id="KW-1185">Reference proteome</keyword>
<protein>
    <recommendedName>
        <fullName evidence="3">Transposase</fullName>
    </recommendedName>
</protein>
<dbReference type="Proteomes" id="UP000730739">
    <property type="component" value="Unassembled WGS sequence"/>
</dbReference>
<dbReference type="EMBL" id="JAGILA010000010">
    <property type="protein sequence ID" value="MBP2238991.1"/>
    <property type="molecule type" value="Genomic_DNA"/>
</dbReference>
<comment type="caution">
    <text evidence="1">The sequence shown here is derived from an EMBL/GenBank/DDBJ whole genome shotgun (WGS) entry which is preliminary data.</text>
</comment>